<evidence type="ECO:0000313" key="6">
    <source>
        <dbReference type="EMBL" id="GAB49979.1"/>
    </source>
</evidence>
<dbReference type="InterPro" id="IPR006680">
    <property type="entry name" value="Amidohydro-rel"/>
</dbReference>
<dbReference type="eggNOG" id="COG0402">
    <property type="taxonomic scope" value="Bacteria"/>
</dbReference>
<dbReference type="Proteomes" id="UP000004367">
    <property type="component" value="Unassembled WGS sequence"/>
</dbReference>
<feature type="domain" description="Amidohydrolase-related" evidence="5">
    <location>
        <begin position="65"/>
        <end position="426"/>
    </location>
</feature>
<dbReference type="InterPro" id="IPR032466">
    <property type="entry name" value="Metal_Hydrolase"/>
</dbReference>
<dbReference type="GO" id="GO:0046098">
    <property type="term" value="P:guanine metabolic process"/>
    <property type="evidence" value="ECO:0007669"/>
    <property type="project" value="TreeGrafter"/>
</dbReference>
<dbReference type="OrthoDB" id="3189065at2"/>
<dbReference type="GO" id="GO:0005829">
    <property type="term" value="C:cytosol"/>
    <property type="evidence" value="ECO:0007669"/>
    <property type="project" value="TreeGrafter"/>
</dbReference>
<keyword evidence="4" id="KW-0862">Zinc</keyword>
<dbReference type="InterPro" id="IPR051607">
    <property type="entry name" value="Metallo-dep_hydrolases"/>
</dbReference>
<evidence type="ECO:0000259" key="5">
    <source>
        <dbReference type="Pfam" id="PF01979"/>
    </source>
</evidence>
<evidence type="ECO:0000256" key="1">
    <source>
        <dbReference type="ARBA" id="ARBA00001947"/>
    </source>
</evidence>
<dbReference type="GO" id="GO:0008270">
    <property type="term" value="F:zinc ion binding"/>
    <property type="evidence" value="ECO:0007669"/>
    <property type="project" value="TreeGrafter"/>
</dbReference>
<dbReference type="RefSeq" id="WP_009760636.1">
    <property type="nucleotide sequence ID" value="NZ_BAFE01000094.1"/>
</dbReference>
<dbReference type="Pfam" id="PF01979">
    <property type="entry name" value="Amidohydro_1"/>
    <property type="match status" value="1"/>
</dbReference>
<comment type="caution">
    <text evidence="6">The sequence shown here is derived from an EMBL/GenBank/DDBJ whole genome shotgun (WGS) entry which is preliminary data.</text>
</comment>
<sequence length="439" mass="46336">MTIYRATVLDTPVDERAVWERPDVLRVESDAAIVVRDGRVAERGPWTDIRARRPREDVVDLREGVLLPGFVDAHAHAAQVHVLGRPGMPLPQWLEECALPEEERHVDVRAAHAAAHDAVATMLAAGTTTALVFGSHLAAATEAFLDAAVAGGLRVTAGPTLADRGVPPTLRVTPAQALAEGRDLLGRRHGRDGVRYAVVPRFAPACTDDMLAVCAELQGLAPGVWTTTHVNEAPDEIAQVRELFPGDPHYVGVYDRHGLVHERSVFAHSVHPGRAELDVLAARGARVAHCPTSNVRLGSGLFPLRRHLDAGVRAALGSDIGAGAGLGLLAEAREAAAVQQLSSDDGVTLTPARLLWLATRAGALALGEEEVGDLSVGRSFDAVWVRPAEGSLLARLLAHADDATDALGRVVTLAGAADIAGVWTRGARVVPTCAEPPGR</sequence>
<keyword evidence="3" id="KW-0378">Hydrolase</keyword>
<protein>
    <submittedName>
        <fullName evidence="6">Guanine deaminase</fullName>
    </submittedName>
</protein>
<dbReference type="PANTHER" id="PTHR11271:SF6">
    <property type="entry name" value="GUANINE DEAMINASE"/>
    <property type="match status" value="1"/>
</dbReference>
<evidence type="ECO:0000256" key="4">
    <source>
        <dbReference type="ARBA" id="ARBA00022833"/>
    </source>
</evidence>
<dbReference type="GO" id="GO:0008892">
    <property type="term" value="F:guanine deaminase activity"/>
    <property type="evidence" value="ECO:0007669"/>
    <property type="project" value="TreeGrafter"/>
</dbReference>
<dbReference type="InterPro" id="IPR011059">
    <property type="entry name" value="Metal-dep_hydrolase_composite"/>
</dbReference>
<evidence type="ECO:0000256" key="3">
    <source>
        <dbReference type="ARBA" id="ARBA00022801"/>
    </source>
</evidence>
<reference evidence="6 7" key="1">
    <citation type="submission" date="2012-02" db="EMBL/GenBank/DDBJ databases">
        <title>Whole genome shotgun sequence of Mobilicoccus pelagius NBRC 104925.</title>
        <authorList>
            <person name="Yoshida Y."/>
            <person name="Hosoyama A."/>
            <person name="Tsuchikane K."/>
            <person name="Katsumata H."/>
            <person name="Yamazaki S."/>
            <person name="Fujita N."/>
        </authorList>
    </citation>
    <scope>NUCLEOTIDE SEQUENCE [LARGE SCALE GENOMIC DNA]</scope>
    <source>
        <strain evidence="6 7">NBRC 104925</strain>
    </source>
</reference>
<keyword evidence="7" id="KW-1185">Reference proteome</keyword>
<keyword evidence="2" id="KW-0479">Metal-binding</keyword>
<dbReference type="AlphaFoldDB" id="H5UW71"/>
<accession>H5UW71</accession>
<name>H5UW71_9MICO</name>
<dbReference type="PANTHER" id="PTHR11271">
    <property type="entry name" value="GUANINE DEAMINASE"/>
    <property type="match status" value="1"/>
</dbReference>
<dbReference type="EMBL" id="BAFE01000094">
    <property type="protein sequence ID" value="GAB49979.1"/>
    <property type="molecule type" value="Genomic_DNA"/>
</dbReference>
<proteinExistence type="predicted"/>
<dbReference type="NCBIfam" id="NF006679">
    <property type="entry name" value="PRK09228.1"/>
    <property type="match status" value="1"/>
</dbReference>
<dbReference type="Gene3D" id="3.20.20.140">
    <property type="entry name" value="Metal-dependent hydrolases"/>
    <property type="match status" value="1"/>
</dbReference>
<gene>
    <name evidence="6" type="primary">guaD</name>
    <name evidence="6" type="ORF">MOPEL_135_02170</name>
</gene>
<evidence type="ECO:0000256" key="2">
    <source>
        <dbReference type="ARBA" id="ARBA00022723"/>
    </source>
</evidence>
<comment type="cofactor">
    <cofactor evidence="1">
        <name>Zn(2+)</name>
        <dbReference type="ChEBI" id="CHEBI:29105"/>
    </cofactor>
</comment>
<dbReference type="STRING" id="1089455.MOPEL_135_02170"/>
<dbReference type="Gene3D" id="2.30.40.10">
    <property type="entry name" value="Urease, subunit C, domain 1"/>
    <property type="match status" value="1"/>
</dbReference>
<organism evidence="6 7">
    <name type="scientific">Mobilicoccus pelagius NBRC 104925</name>
    <dbReference type="NCBI Taxonomy" id="1089455"/>
    <lineage>
        <taxon>Bacteria</taxon>
        <taxon>Bacillati</taxon>
        <taxon>Actinomycetota</taxon>
        <taxon>Actinomycetes</taxon>
        <taxon>Micrococcales</taxon>
        <taxon>Dermatophilaceae</taxon>
        <taxon>Mobilicoccus</taxon>
    </lineage>
</organism>
<dbReference type="SUPFAM" id="SSF51338">
    <property type="entry name" value="Composite domain of metallo-dependent hydrolases"/>
    <property type="match status" value="1"/>
</dbReference>
<evidence type="ECO:0000313" key="7">
    <source>
        <dbReference type="Proteomes" id="UP000004367"/>
    </source>
</evidence>
<dbReference type="SUPFAM" id="SSF51556">
    <property type="entry name" value="Metallo-dependent hydrolases"/>
    <property type="match status" value="1"/>
</dbReference>